<dbReference type="KEGG" id="ntp:CRH09_35785"/>
<organism evidence="2 3">
    <name type="scientific">Nocardia terpenica</name>
    <dbReference type="NCBI Taxonomy" id="455432"/>
    <lineage>
        <taxon>Bacteria</taxon>
        <taxon>Bacillati</taxon>
        <taxon>Actinomycetota</taxon>
        <taxon>Actinomycetes</taxon>
        <taxon>Mycobacteriales</taxon>
        <taxon>Nocardiaceae</taxon>
        <taxon>Nocardia</taxon>
    </lineage>
</organism>
<feature type="domain" description="Glutaredoxin" evidence="1">
    <location>
        <begin position="9"/>
        <end position="61"/>
    </location>
</feature>
<dbReference type="EMBL" id="CP023778">
    <property type="protein sequence ID" value="ATL70749.1"/>
    <property type="molecule type" value="Genomic_DNA"/>
</dbReference>
<dbReference type="InterPro" id="IPR002109">
    <property type="entry name" value="Glutaredoxin"/>
</dbReference>
<dbReference type="Gene3D" id="3.40.30.10">
    <property type="entry name" value="Glutaredoxin"/>
    <property type="match status" value="1"/>
</dbReference>
<dbReference type="InterPro" id="IPR036249">
    <property type="entry name" value="Thioredoxin-like_sf"/>
</dbReference>
<dbReference type="CDD" id="cd02976">
    <property type="entry name" value="NrdH"/>
    <property type="match status" value="1"/>
</dbReference>
<accession>A0A291RTZ2</accession>
<gene>
    <name evidence="2" type="ORF">CRH09_35785</name>
</gene>
<evidence type="ECO:0000313" key="2">
    <source>
        <dbReference type="EMBL" id="ATL70749.1"/>
    </source>
</evidence>
<reference evidence="2 3" key="1">
    <citation type="submission" date="2017-10" db="EMBL/GenBank/DDBJ databases">
        <title>Comparative genomics between pathogenic Norcardia.</title>
        <authorList>
            <person name="Zeng L."/>
        </authorList>
    </citation>
    <scope>NUCLEOTIDE SEQUENCE [LARGE SCALE GENOMIC DNA]</scope>
    <source>
        <strain evidence="2 3">NC_YFY_NT001</strain>
    </source>
</reference>
<proteinExistence type="predicted"/>
<dbReference type="PROSITE" id="PS51354">
    <property type="entry name" value="GLUTAREDOXIN_2"/>
    <property type="match status" value="1"/>
</dbReference>
<dbReference type="Proteomes" id="UP000221961">
    <property type="component" value="Chromosome"/>
</dbReference>
<sequence>MTDEYHHDITVYVKDDCQPCKATKIYLLKHSVPFTEVNISQSPLVREALIEQGYSSVPIVEWNVDGNTGSWTGFRPENIEELALLLNGGT</sequence>
<dbReference type="AlphaFoldDB" id="A0A291RTZ2"/>
<dbReference type="Pfam" id="PF00462">
    <property type="entry name" value="Glutaredoxin"/>
    <property type="match status" value="1"/>
</dbReference>
<evidence type="ECO:0000259" key="1">
    <source>
        <dbReference type="Pfam" id="PF00462"/>
    </source>
</evidence>
<evidence type="ECO:0000313" key="3">
    <source>
        <dbReference type="Proteomes" id="UP000221961"/>
    </source>
</evidence>
<dbReference type="RefSeq" id="WP_098697694.1">
    <property type="nucleotide sequence ID" value="NZ_CP023778.1"/>
</dbReference>
<dbReference type="SUPFAM" id="SSF52833">
    <property type="entry name" value="Thioredoxin-like"/>
    <property type="match status" value="1"/>
</dbReference>
<protein>
    <submittedName>
        <fullName evidence="2">NrdH-redoxin</fullName>
    </submittedName>
</protein>
<dbReference type="GeneID" id="88362621"/>
<name>A0A291RTZ2_9NOCA</name>